<evidence type="ECO:0000259" key="2">
    <source>
        <dbReference type="Pfam" id="PF08241"/>
    </source>
</evidence>
<dbReference type="CDD" id="cd02440">
    <property type="entry name" value="AdoMet_MTases"/>
    <property type="match status" value="1"/>
</dbReference>
<dbReference type="Gene3D" id="3.40.50.150">
    <property type="entry name" value="Vaccinia Virus protein VP39"/>
    <property type="match status" value="1"/>
</dbReference>
<keyword evidence="3" id="KW-0808">Transferase</keyword>
<dbReference type="InterPro" id="IPR013216">
    <property type="entry name" value="Methyltransf_11"/>
</dbReference>
<feature type="domain" description="Methyltransferase type 11" evidence="2">
    <location>
        <begin position="71"/>
        <end position="159"/>
    </location>
</feature>
<keyword evidence="3" id="KW-0489">Methyltransferase</keyword>
<organism evidence="3 4">
    <name type="scientific">Nocardioides eburneiflavus</name>
    <dbReference type="NCBI Taxonomy" id="2518372"/>
    <lineage>
        <taxon>Bacteria</taxon>
        <taxon>Bacillati</taxon>
        <taxon>Actinomycetota</taxon>
        <taxon>Actinomycetes</taxon>
        <taxon>Propionibacteriales</taxon>
        <taxon>Nocardioidaceae</taxon>
        <taxon>Nocardioides</taxon>
    </lineage>
</organism>
<evidence type="ECO:0000313" key="4">
    <source>
        <dbReference type="Proteomes" id="UP000297496"/>
    </source>
</evidence>
<dbReference type="Pfam" id="PF08241">
    <property type="entry name" value="Methyltransf_11"/>
    <property type="match status" value="1"/>
</dbReference>
<gene>
    <name evidence="3" type="ORF">EXE59_18640</name>
</gene>
<proteinExistence type="predicted"/>
<feature type="region of interest" description="Disordered" evidence="1">
    <location>
        <begin position="1"/>
        <end position="22"/>
    </location>
</feature>
<dbReference type="PANTHER" id="PTHR42912:SF80">
    <property type="entry name" value="METHYLTRANSFERASE DOMAIN-CONTAINING PROTEIN"/>
    <property type="match status" value="1"/>
</dbReference>
<dbReference type="PANTHER" id="PTHR42912">
    <property type="entry name" value="METHYLTRANSFERASE"/>
    <property type="match status" value="1"/>
</dbReference>
<accession>A0A4Z1CD61</accession>
<dbReference type="InterPro" id="IPR050508">
    <property type="entry name" value="Methyltransf_Superfamily"/>
</dbReference>
<dbReference type="Proteomes" id="UP000297496">
    <property type="component" value="Unassembled WGS sequence"/>
</dbReference>
<dbReference type="GO" id="GO:0032259">
    <property type="term" value="P:methylation"/>
    <property type="evidence" value="ECO:0007669"/>
    <property type="project" value="UniProtKB-KW"/>
</dbReference>
<dbReference type="OrthoDB" id="9795634at2"/>
<dbReference type="InterPro" id="IPR029063">
    <property type="entry name" value="SAM-dependent_MTases_sf"/>
</dbReference>
<evidence type="ECO:0000256" key="1">
    <source>
        <dbReference type="SAM" id="MobiDB-lite"/>
    </source>
</evidence>
<sequence length="302" mass="32614">MTPATSSGSTRTSLQRSRSMTVDKQAPQWLTVDEGWGRRAIDFASLLEPAACREYVAMHHHLEVREGDRLLDIACGSGLAMELAAARGAVVTGIDASPRLIAIARDRVPDADVRVGDMAALPWDDDSFDVVTSFRGMWGTTREALAEASRVLRPSGRISVTSWGHLKVSPGAWALAPFVLAPEEKVDAQARMVSIGRPGVGEELLAEAGFVGVRRHAVPFAWEFPDPETYARMLASTGPAYEAIQAVGEEEFHRYCVELAIQRVREGLPLRAEIDCVGFTAQVPEATAELPLLGAPAATPGW</sequence>
<dbReference type="EMBL" id="SRRO01000001">
    <property type="protein sequence ID" value="TGN65746.1"/>
    <property type="molecule type" value="Genomic_DNA"/>
</dbReference>
<keyword evidence="4" id="KW-1185">Reference proteome</keyword>
<protein>
    <submittedName>
        <fullName evidence="3">Class I SAM-dependent methyltransferase</fullName>
    </submittedName>
</protein>
<name>A0A4Z1CD61_9ACTN</name>
<dbReference type="SUPFAM" id="SSF53335">
    <property type="entry name" value="S-adenosyl-L-methionine-dependent methyltransferases"/>
    <property type="match status" value="1"/>
</dbReference>
<dbReference type="GO" id="GO:0008757">
    <property type="term" value="F:S-adenosylmethionine-dependent methyltransferase activity"/>
    <property type="evidence" value="ECO:0007669"/>
    <property type="project" value="InterPro"/>
</dbReference>
<comment type="caution">
    <text evidence="3">The sequence shown here is derived from an EMBL/GenBank/DDBJ whole genome shotgun (WGS) entry which is preliminary data.</text>
</comment>
<evidence type="ECO:0000313" key="3">
    <source>
        <dbReference type="EMBL" id="TGN65746.1"/>
    </source>
</evidence>
<dbReference type="AlphaFoldDB" id="A0A4Z1CD61"/>
<reference evidence="3 4" key="1">
    <citation type="submission" date="2019-04" db="EMBL/GenBank/DDBJ databases">
        <title>Three New Species of Nocardioides, Nocardioides euryhalodurans sp. nov., Nocardioides seonyuensis sp. nov. and Nocardioides eburneoflavus sp. nov. Isolated from Soil.</title>
        <authorList>
            <person name="Roh S.G."/>
            <person name="Lee C."/>
            <person name="Kim M.-K."/>
            <person name="Kim S.B."/>
        </authorList>
    </citation>
    <scope>NUCLEOTIDE SEQUENCE [LARGE SCALE GENOMIC DNA]</scope>
    <source>
        <strain evidence="3 4">MMS17-SY213</strain>
    </source>
</reference>